<evidence type="ECO:0000256" key="3">
    <source>
        <dbReference type="ARBA" id="ARBA00022448"/>
    </source>
</evidence>
<evidence type="ECO:0000256" key="6">
    <source>
        <dbReference type="ARBA" id="ARBA00022989"/>
    </source>
</evidence>
<dbReference type="InterPro" id="IPR017588">
    <property type="entry name" value="UacT-like"/>
</dbReference>
<feature type="transmembrane region" description="Helical" evidence="8">
    <location>
        <begin position="354"/>
        <end position="375"/>
    </location>
</feature>
<geneLocation type="plasmid" evidence="9">
    <name>II</name>
</geneLocation>
<name>A0A375IPW6_9BURK</name>
<feature type="transmembrane region" description="Helical" evidence="8">
    <location>
        <begin position="21"/>
        <end position="44"/>
    </location>
</feature>
<dbReference type="Proteomes" id="UP000255505">
    <property type="component" value="Plasmid II"/>
</dbReference>
<accession>A0A375IPW6</accession>
<dbReference type="Pfam" id="PF00860">
    <property type="entry name" value="Xan_ur_permease"/>
    <property type="match status" value="1"/>
</dbReference>
<evidence type="ECO:0000256" key="2">
    <source>
        <dbReference type="ARBA" id="ARBA00008821"/>
    </source>
</evidence>
<feature type="transmembrane region" description="Helical" evidence="8">
    <location>
        <begin position="326"/>
        <end position="348"/>
    </location>
</feature>
<dbReference type="NCBIfam" id="TIGR00801">
    <property type="entry name" value="ncs2"/>
    <property type="match status" value="1"/>
</dbReference>
<dbReference type="GO" id="GO:0005886">
    <property type="term" value="C:plasma membrane"/>
    <property type="evidence" value="ECO:0007669"/>
    <property type="project" value="UniProtKB-SubCell"/>
</dbReference>
<feature type="transmembrane region" description="Helical" evidence="8">
    <location>
        <begin position="50"/>
        <end position="68"/>
    </location>
</feature>
<feature type="transmembrane region" description="Helical" evidence="8">
    <location>
        <begin position="387"/>
        <end position="410"/>
    </location>
</feature>
<feature type="transmembrane region" description="Helical" evidence="8">
    <location>
        <begin position="240"/>
        <end position="263"/>
    </location>
</feature>
<dbReference type="PANTHER" id="PTHR42810">
    <property type="entry name" value="PURINE PERMEASE C1399.01C-RELATED"/>
    <property type="match status" value="1"/>
</dbReference>
<keyword evidence="5 8" id="KW-0812">Transmembrane</keyword>
<evidence type="ECO:0000256" key="1">
    <source>
        <dbReference type="ARBA" id="ARBA00004651"/>
    </source>
</evidence>
<proteinExistence type="inferred from homology"/>
<dbReference type="PANTHER" id="PTHR42810:SF4">
    <property type="entry name" value="URIC ACID TRANSPORTER UACT"/>
    <property type="match status" value="1"/>
</dbReference>
<feature type="transmembrane region" description="Helical" evidence="8">
    <location>
        <begin position="135"/>
        <end position="154"/>
    </location>
</feature>
<reference evidence="9 10" key="1">
    <citation type="submission" date="2018-01" db="EMBL/GenBank/DDBJ databases">
        <authorList>
            <person name="Gaut B.S."/>
            <person name="Morton B.R."/>
            <person name="Clegg M.T."/>
            <person name="Duvall M.R."/>
        </authorList>
    </citation>
    <scope>NUCLEOTIDE SEQUENCE [LARGE SCALE GENOMIC DNA]</scope>
    <source>
        <strain evidence="9">Cupriavidus taiwanensis LMG 19425</strain>
        <plasmid evidence="10">Plasmid ii</plasmid>
    </source>
</reference>
<keyword evidence="7 8" id="KW-0472">Membrane</keyword>
<sequence length="458" mass="47621">MDAGNPNDIDQRLPVGRTAVLGFQHVLVMYSACIVVPLILGAALKLPREQLILIINADLFAAGLASLVQSLGWFGFGMRMPVMMGVTFTAVTPMILIGSNPSLGLAGIYGAIIASGVFGILAAPLMGRFLRSFPAVVTGSVLLVIGVSLMKVGIDWAAGGQPLLPDGRVNPDYGNPRYLAVSAAVLAVILLLSRYARGFVANIAVLIGVAGGFGAAWMLGEIRLDEVAATPWFSVIRPFAFGWPVFDPLAIVSMCLVMLVTLVESTGMFLALGHIVGRPTTPQRLVRGLRADGLGAVLGGVFNAFPYTSFSQNIGLVTLTGVKSRFVCAAGGVILVLLGLFPKMAAVVAATPPFVLGAAALVMFGMVAMMGIRILATIDFERQRGSVLVAAVSIGMGMIPLLSHGFFAHLPAWSRVITESGIVLTTLTAVALNLLFNGAASQADAEAEAARSAGMADA</sequence>
<feature type="transmembrane region" description="Helical" evidence="8">
    <location>
        <begin position="103"/>
        <end position="123"/>
    </location>
</feature>
<keyword evidence="9" id="KW-0614">Plasmid</keyword>
<dbReference type="NCBIfam" id="NF037981">
    <property type="entry name" value="NCS2_1"/>
    <property type="match status" value="1"/>
</dbReference>
<evidence type="ECO:0000313" key="9">
    <source>
        <dbReference type="EMBL" id="SPK76161.1"/>
    </source>
</evidence>
<dbReference type="NCBIfam" id="TIGR03173">
    <property type="entry name" value="pbuX"/>
    <property type="match status" value="1"/>
</dbReference>
<dbReference type="EMBL" id="LT991977">
    <property type="protein sequence ID" value="SPK76161.1"/>
    <property type="molecule type" value="Genomic_DNA"/>
</dbReference>
<evidence type="ECO:0000313" key="10">
    <source>
        <dbReference type="Proteomes" id="UP000255505"/>
    </source>
</evidence>
<keyword evidence="6 8" id="KW-1133">Transmembrane helix</keyword>
<comment type="similarity">
    <text evidence="2">Belongs to the nucleobase:cation symporter-2 (NCS2) (TC 2.A.40) family.</text>
</comment>
<evidence type="ECO:0000256" key="7">
    <source>
        <dbReference type="ARBA" id="ARBA00023136"/>
    </source>
</evidence>
<gene>
    <name evidence="9" type="primary">ygfU</name>
    <name evidence="9" type="ORF">CT19425_MP70321</name>
</gene>
<protein>
    <submittedName>
        <fullName evidence="9">Transporter</fullName>
    </submittedName>
</protein>
<feature type="transmembrane region" description="Helical" evidence="8">
    <location>
        <begin position="199"/>
        <end position="220"/>
    </location>
</feature>
<evidence type="ECO:0000256" key="4">
    <source>
        <dbReference type="ARBA" id="ARBA00022475"/>
    </source>
</evidence>
<feature type="transmembrane region" description="Helical" evidence="8">
    <location>
        <begin position="174"/>
        <end position="192"/>
    </location>
</feature>
<comment type="subcellular location">
    <subcellularLocation>
        <location evidence="1">Cell membrane</location>
        <topology evidence="1">Multi-pass membrane protein</topology>
    </subcellularLocation>
</comment>
<keyword evidence="4" id="KW-1003">Cell membrane</keyword>
<feature type="transmembrane region" description="Helical" evidence="8">
    <location>
        <begin position="416"/>
        <end position="436"/>
    </location>
</feature>
<dbReference type="RefSeq" id="WP_115665722.1">
    <property type="nucleotide sequence ID" value="NZ_LT991977.1"/>
</dbReference>
<evidence type="ECO:0000256" key="8">
    <source>
        <dbReference type="SAM" id="Phobius"/>
    </source>
</evidence>
<dbReference type="GO" id="GO:0042907">
    <property type="term" value="F:xanthine transmembrane transporter activity"/>
    <property type="evidence" value="ECO:0007669"/>
    <property type="project" value="TreeGrafter"/>
</dbReference>
<dbReference type="InterPro" id="IPR006042">
    <property type="entry name" value="Xan_ur_permease"/>
</dbReference>
<dbReference type="InterPro" id="IPR006043">
    <property type="entry name" value="NCS2"/>
</dbReference>
<organism evidence="9 10">
    <name type="scientific">Cupriavidus taiwanensis</name>
    <dbReference type="NCBI Taxonomy" id="164546"/>
    <lineage>
        <taxon>Bacteria</taxon>
        <taxon>Pseudomonadati</taxon>
        <taxon>Pseudomonadota</taxon>
        <taxon>Betaproteobacteria</taxon>
        <taxon>Burkholderiales</taxon>
        <taxon>Burkholderiaceae</taxon>
        <taxon>Cupriavidus</taxon>
    </lineage>
</organism>
<dbReference type="AlphaFoldDB" id="A0A375IPW6"/>
<keyword evidence="3" id="KW-0813">Transport</keyword>
<evidence type="ECO:0000256" key="5">
    <source>
        <dbReference type="ARBA" id="ARBA00022692"/>
    </source>
</evidence>